<dbReference type="Proteomes" id="UP000192639">
    <property type="component" value="Unassembled WGS sequence"/>
</dbReference>
<name>A0A1Y1S8X5_9MICR</name>
<proteinExistence type="predicted"/>
<gene>
    <name evidence="2" type="ORF">ECANGB1_1907</name>
</gene>
<accession>A0A1Y1S8X5</accession>
<organism evidence="2 3">
    <name type="scientific">Enterospora canceri</name>
    <dbReference type="NCBI Taxonomy" id="1081671"/>
    <lineage>
        <taxon>Eukaryota</taxon>
        <taxon>Fungi</taxon>
        <taxon>Fungi incertae sedis</taxon>
        <taxon>Microsporidia</taxon>
        <taxon>Enterocytozoonidae</taxon>
        <taxon>Enterospora</taxon>
    </lineage>
</organism>
<dbReference type="EMBL" id="LWDP01000006">
    <property type="protein sequence ID" value="ORD94904.1"/>
    <property type="molecule type" value="Genomic_DNA"/>
</dbReference>
<feature type="coiled-coil region" evidence="1">
    <location>
        <begin position="55"/>
        <end position="82"/>
    </location>
</feature>
<sequence>MQSTIDDLKEYFESKPEEGEQLLQSVITLTNLRMVKLPEAEKKLTDALLDKINAEIEVGDQKEEMKDKAKKLKERKETLMKQIDGINKFNVIIRRLANEETTDVEIKENLTYIISIDQYKNMTIEGVRNMDGVFKMYCDSNCEVALDLRQKLDAIEKEIKEFSVYGKLIQLCEKEEIYAKEKVIYDEIRQEILKKEEEMLSIPGVRDIYTKFDVND</sequence>
<evidence type="ECO:0000256" key="1">
    <source>
        <dbReference type="SAM" id="Coils"/>
    </source>
</evidence>
<keyword evidence="1" id="KW-0175">Coiled coil</keyword>
<dbReference type="AlphaFoldDB" id="A0A1Y1S8X5"/>
<reference evidence="2 3" key="1">
    <citation type="journal article" date="2017" name="Environ. Microbiol.">
        <title>Decay of the glycolytic pathway and adaptation to intranuclear parasitism within Enterocytozoonidae microsporidia.</title>
        <authorList>
            <person name="Wiredu Boakye D."/>
            <person name="Jaroenlak P."/>
            <person name="Prachumwat A."/>
            <person name="Williams T.A."/>
            <person name="Bateman K.S."/>
            <person name="Itsathitphaisarn O."/>
            <person name="Sritunyalucksana K."/>
            <person name="Paszkiewicz K.H."/>
            <person name="Moore K.A."/>
            <person name="Stentiford G.D."/>
            <person name="Williams B.A."/>
        </authorList>
    </citation>
    <scope>NUCLEOTIDE SEQUENCE [LARGE SCALE GENOMIC DNA]</scope>
    <source>
        <strain evidence="2 3">GB1</strain>
    </source>
</reference>
<comment type="caution">
    <text evidence="2">The sequence shown here is derived from an EMBL/GenBank/DDBJ whole genome shotgun (WGS) entry which is preliminary data.</text>
</comment>
<dbReference type="VEuPathDB" id="MicrosporidiaDB:ECANGB1_1907"/>
<keyword evidence="3" id="KW-1185">Reference proteome</keyword>
<evidence type="ECO:0000313" key="2">
    <source>
        <dbReference type="EMBL" id="ORD94904.1"/>
    </source>
</evidence>
<protein>
    <submittedName>
        <fullName evidence="2">Uncharacterized protein</fullName>
    </submittedName>
</protein>
<evidence type="ECO:0000313" key="3">
    <source>
        <dbReference type="Proteomes" id="UP000192639"/>
    </source>
</evidence>